<dbReference type="InterPro" id="IPR048978">
    <property type="entry name" value="AP5B1_N"/>
</dbReference>
<reference evidence="11" key="2">
    <citation type="submission" date="2025-08" db="UniProtKB">
        <authorList>
            <consortium name="Ensembl"/>
        </authorList>
    </citation>
    <scope>IDENTIFICATION</scope>
</reference>
<feature type="domain" description="AP5B1 C-terminal" evidence="10">
    <location>
        <begin position="781"/>
        <end position="875"/>
    </location>
</feature>
<feature type="domain" description="AP-5 complex subunit beta-1 beta-barrel" evidence="9">
    <location>
        <begin position="691"/>
        <end position="761"/>
    </location>
</feature>
<evidence type="ECO:0000259" key="10">
    <source>
        <dbReference type="Pfam" id="PF21590"/>
    </source>
</evidence>
<dbReference type="Pfam" id="PF21588">
    <property type="entry name" value="AP5B1_middle"/>
    <property type="match status" value="1"/>
</dbReference>
<evidence type="ECO:0000259" key="9">
    <source>
        <dbReference type="Pfam" id="PF21589"/>
    </source>
</evidence>
<organism evidence="11 12">
    <name type="scientific">Gouania willdenowi</name>
    <name type="common">Blunt-snouted clingfish</name>
    <name type="synonym">Lepadogaster willdenowi</name>
    <dbReference type="NCBI Taxonomy" id="441366"/>
    <lineage>
        <taxon>Eukaryota</taxon>
        <taxon>Metazoa</taxon>
        <taxon>Chordata</taxon>
        <taxon>Craniata</taxon>
        <taxon>Vertebrata</taxon>
        <taxon>Euteleostomi</taxon>
        <taxon>Actinopterygii</taxon>
        <taxon>Neopterygii</taxon>
        <taxon>Teleostei</taxon>
        <taxon>Neoteleostei</taxon>
        <taxon>Acanthomorphata</taxon>
        <taxon>Ovalentaria</taxon>
        <taxon>Blenniimorphae</taxon>
        <taxon>Blenniiformes</taxon>
        <taxon>Gobiesocoidei</taxon>
        <taxon>Gobiesocidae</taxon>
        <taxon>Gobiesocinae</taxon>
        <taxon>Gouania</taxon>
    </lineage>
</organism>
<reference evidence="11" key="1">
    <citation type="submission" date="2020-06" db="EMBL/GenBank/DDBJ databases">
        <authorList>
            <consortium name="Wellcome Sanger Institute Data Sharing"/>
        </authorList>
    </citation>
    <scope>NUCLEOTIDE SEQUENCE [LARGE SCALE GENOMIC DNA]</scope>
</reference>
<sequence length="897" mass="100035">VCNLHKDSWFLTFFCFFFFTMDAVKGRIWPPGLKFDTCGLNSCDVLLLTPLIEHPSLLCGCGGEGETSLELMSVFSQCPPKWFQLRSQLLVALTSVLVCSSSRASQDFVELLLGVVQDPGDLSGDQGVYCVRVTAWECLRELESCCPGLLTQHLELLAGLRQRESGRGHQGAVLLFALTLRNAVYHLTQDPHAGAENLRALLGANTSVAWEADQDLRTCSGSDALHSVVRGPMGSVPTLQTGPDCKELRGVVSSLLEESYLLTPLSQAALLHRLTELVAMVTAVSPALFRAQLLRLMGTFEVSLLHSTLLLKAAFTDSLFSAEDELFFLRRLLVLSQHPLLSSAHKLFYIHCVLRFPENRPISFSDDGLPVLLTPQLASVLVPTVFNDGSTLLHRLHLLSLVHLEEGEDSEESQGVAFLYQLLTALLHMVESGATTDLTVTFFRACFLFLLHFLSVERCLANLMQRLAQLYLRHAHLAQHLINLVDRVQDRLPESDWGIGLLTALQEVIVQAPPTQFSSHLKVLSRVAEEEVIPQQKTLHFLFNVVRSASSSACGRDNWRLGNEVLVVCRRLLVHGHLDRLLVPLGDILHHMTCHYGDTDIRDHARLYHALLTTLSRDKLAGVLTEGGTHVKKQTLCCLMAESEGLTRALTVHQVEGPVLRLTFSDPSFSSSFPLTFRLLHVATPTPGFDRLYSVRLHFRLTDRHYESLSDVSVPCLFRERPPPTLTLTLKPRHALPTTLYVSALFSTEDGLTWLRPLPDLHITFRQTLLPVPVPPALRLQVWEGLWEEFEGGGGMVSLFCCQLEEACLQALIQEHFLPFLVSEVSQQEVKVLHFLSPRSHVLLKLHPQEDAVHFHIATDTAQLLPYVNAYLRTITSRGHTPSSQDHAHSSQDHAHS</sequence>
<dbReference type="GO" id="GO:0016197">
    <property type="term" value="P:endosomal transport"/>
    <property type="evidence" value="ECO:0007669"/>
    <property type="project" value="InterPro"/>
</dbReference>
<feature type="region of interest" description="Disordered" evidence="5">
    <location>
        <begin position="878"/>
        <end position="897"/>
    </location>
</feature>
<name>A0A8C5DKC3_GOUWI</name>
<dbReference type="PANTHER" id="PTHR34033:SF1">
    <property type="entry name" value="AP-5 COMPLEX SUBUNIT BETA-1"/>
    <property type="match status" value="1"/>
</dbReference>
<keyword evidence="6" id="KW-0732">Signal</keyword>
<keyword evidence="12" id="KW-1185">Reference proteome</keyword>
<dbReference type="Proteomes" id="UP000694680">
    <property type="component" value="Chromosome 5"/>
</dbReference>
<dbReference type="Pfam" id="PF21587">
    <property type="entry name" value="AP5B1_N"/>
    <property type="match status" value="1"/>
</dbReference>
<evidence type="ECO:0000256" key="1">
    <source>
        <dbReference type="ARBA" id="ARBA00018167"/>
    </source>
</evidence>
<dbReference type="AlphaFoldDB" id="A0A8C5DKC3"/>
<feature type="chain" id="PRO_5034692634" description="AP-5 complex subunit beta-1" evidence="6">
    <location>
        <begin position="27"/>
        <end position="897"/>
    </location>
</feature>
<feature type="signal peptide" evidence="6">
    <location>
        <begin position="1"/>
        <end position="26"/>
    </location>
</feature>
<dbReference type="Pfam" id="PF21589">
    <property type="entry name" value="AP5B1_barrel"/>
    <property type="match status" value="1"/>
</dbReference>
<accession>A0A8C5DKC3</accession>
<dbReference type="Ensembl" id="ENSGWIT00000009028.1">
    <property type="protein sequence ID" value="ENSGWIP00000008079.1"/>
    <property type="gene ID" value="ENSGWIG00000004752.1"/>
</dbReference>
<feature type="compositionally biased region" description="Basic and acidic residues" evidence="5">
    <location>
        <begin position="886"/>
        <end position="897"/>
    </location>
</feature>
<reference evidence="11" key="3">
    <citation type="submission" date="2025-09" db="UniProtKB">
        <authorList>
            <consortium name="Ensembl"/>
        </authorList>
    </citation>
    <scope>IDENTIFICATION</scope>
</reference>
<dbReference type="InterPro" id="IPR048981">
    <property type="entry name" value="AP5B1_C"/>
</dbReference>
<evidence type="ECO:0000313" key="11">
    <source>
        <dbReference type="Ensembl" id="ENSGWIP00000008079.1"/>
    </source>
</evidence>
<dbReference type="InterPro" id="IPR048980">
    <property type="entry name" value="AP5B1_barrel"/>
</dbReference>
<feature type="domain" description="AP-5 complex subunit beta-1 N-terminal" evidence="7">
    <location>
        <begin position="44"/>
        <end position="97"/>
    </location>
</feature>
<dbReference type="InterPro" id="IPR048979">
    <property type="entry name" value="AP5B1_middle"/>
</dbReference>
<evidence type="ECO:0000256" key="2">
    <source>
        <dbReference type="ARBA" id="ARBA00022448"/>
    </source>
</evidence>
<evidence type="ECO:0000256" key="6">
    <source>
        <dbReference type="SAM" id="SignalP"/>
    </source>
</evidence>
<keyword evidence="3" id="KW-0653">Protein transport</keyword>
<dbReference type="InterPro" id="IPR038741">
    <property type="entry name" value="AP5B1"/>
</dbReference>
<dbReference type="GO" id="GO:0015031">
    <property type="term" value="P:protein transport"/>
    <property type="evidence" value="ECO:0007669"/>
    <property type="project" value="UniProtKB-KW"/>
</dbReference>
<evidence type="ECO:0000256" key="4">
    <source>
        <dbReference type="ARBA" id="ARBA00032431"/>
    </source>
</evidence>
<dbReference type="GO" id="GO:0005765">
    <property type="term" value="C:lysosomal membrane"/>
    <property type="evidence" value="ECO:0007669"/>
    <property type="project" value="TreeGrafter"/>
</dbReference>
<protein>
    <recommendedName>
        <fullName evidence="1">AP-5 complex subunit beta-1</fullName>
    </recommendedName>
    <alternativeName>
        <fullName evidence="4">Adaptor-related protein complex 5 beta subunit</fullName>
    </alternativeName>
</protein>
<dbReference type="GO" id="GO:0030119">
    <property type="term" value="C:AP-type membrane coat adaptor complex"/>
    <property type="evidence" value="ECO:0007669"/>
    <property type="project" value="TreeGrafter"/>
</dbReference>
<dbReference type="PANTHER" id="PTHR34033">
    <property type="entry name" value="AP-5 COMPLEX SUBUNIT BETA-1"/>
    <property type="match status" value="1"/>
</dbReference>
<keyword evidence="2" id="KW-0813">Transport</keyword>
<feature type="domain" description="AP5B1 middle" evidence="8">
    <location>
        <begin position="244"/>
        <end position="620"/>
    </location>
</feature>
<evidence type="ECO:0000256" key="5">
    <source>
        <dbReference type="SAM" id="MobiDB-lite"/>
    </source>
</evidence>
<evidence type="ECO:0000259" key="8">
    <source>
        <dbReference type="Pfam" id="PF21588"/>
    </source>
</evidence>
<evidence type="ECO:0000256" key="3">
    <source>
        <dbReference type="ARBA" id="ARBA00022927"/>
    </source>
</evidence>
<proteinExistence type="predicted"/>
<evidence type="ECO:0000259" key="7">
    <source>
        <dbReference type="Pfam" id="PF21587"/>
    </source>
</evidence>
<evidence type="ECO:0000313" key="12">
    <source>
        <dbReference type="Proteomes" id="UP000694680"/>
    </source>
</evidence>
<dbReference type="Pfam" id="PF21590">
    <property type="entry name" value="AP5B1_C"/>
    <property type="match status" value="1"/>
</dbReference>